<accession>A0A3A1XZ62</accession>
<sequence>MTQLNLPKLTEKQEEFAKELAKAYKENKALVKEEWLEVVTDDDQAYAVQAKFTSYKDNPVGGYKVSLTSEGTQKLFNSDSPLYGALENTRFVQGPATLELSSLNEALVECELVFTAKEDLLPTDTLEDLLRKTTVAAGLEVPDARFADWFPSLAKHLVVSDGSVGGFVVFGQEHNTSDLFANLEDLAKVTMRLTHNGKEVATGVSSEVLGNPLNSLHWLVGKLHQQGFTFKAGQRVSSGTFNFPPHLETGVWEVEYGSGVGKVTLTVK</sequence>
<dbReference type="RefSeq" id="WP_119535335.1">
    <property type="nucleotide sequence ID" value="NZ_NRJF01000295.1"/>
</dbReference>
<dbReference type="InterPro" id="IPR036663">
    <property type="entry name" value="Fumarylacetoacetase_C_sf"/>
</dbReference>
<keyword evidence="2" id="KW-1185">Reference proteome</keyword>
<dbReference type="Gene3D" id="3.90.850.10">
    <property type="entry name" value="Fumarylacetoacetase-like, C-terminal domain"/>
    <property type="match status" value="1"/>
</dbReference>
<comment type="caution">
    <text evidence="1">The sequence shown here is derived from an EMBL/GenBank/DDBJ whole genome shotgun (WGS) entry which is preliminary data.</text>
</comment>
<proteinExistence type="predicted"/>
<dbReference type="OrthoDB" id="9792137at2"/>
<dbReference type="InterPro" id="IPR050772">
    <property type="entry name" value="Hydratase-Decarb/MhpD_sf"/>
</dbReference>
<gene>
    <name evidence="1" type="ORF">CKF59_07750</name>
</gene>
<dbReference type="GO" id="GO:0005737">
    <property type="term" value="C:cytoplasm"/>
    <property type="evidence" value="ECO:0007669"/>
    <property type="project" value="TreeGrafter"/>
</dbReference>
<dbReference type="SUPFAM" id="SSF56529">
    <property type="entry name" value="FAH"/>
    <property type="match status" value="1"/>
</dbReference>
<evidence type="ECO:0000313" key="2">
    <source>
        <dbReference type="Proteomes" id="UP000265964"/>
    </source>
</evidence>
<evidence type="ECO:0000313" key="1">
    <source>
        <dbReference type="EMBL" id="RIY31273.1"/>
    </source>
</evidence>
<dbReference type="PANTHER" id="PTHR30143:SF0">
    <property type="entry name" value="2-KETO-4-PENTENOATE HYDRATASE"/>
    <property type="match status" value="1"/>
</dbReference>
<dbReference type="Proteomes" id="UP000265964">
    <property type="component" value="Unassembled WGS sequence"/>
</dbReference>
<name>A0A3A1XZ62_9GAMM</name>
<dbReference type="GO" id="GO:0008684">
    <property type="term" value="F:2-oxopent-4-enoate hydratase activity"/>
    <property type="evidence" value="ECO:0007669"/>
    <property type="project" value="TreeGrafter"/>
</dbReference>
<reference evidence="1 2" key="1">
    <citation type="submission" date="2017-08" db="EMBL/GenBank/DDBJ databases">
        <title>Reclassification of Bisgaard taxon 37 and 44.</title>
        <authorList>
            <person name="Christensen H."/>
        </authorList>
    </citation>
    <scope>NUCLEOTIDE SEQUENCE [LARGE SCALE GENOMIC DNA]</scope>
    <source>
        <strain evidence="1 2">EEAB3T1</strain>
    </source>
</reference>
<dbReference type="AlphaFoldDB" id="A0A3A1XZ62"/>
<dbReference type="EMBL" id="NRJF01000295">
    <property type="protein sequence ID" value="RIY31273.1"/>
    <property type="molecule type" value="Genomic_DNA"/>
</dbReference>
<organism evidence="1 2">
    <name type="scientific">Psittacicella gerlachiana</name>
    <dbReference type="NCBI Taxonomy" id="2028574"/>
    <lineage>
        <taxon>Bacteria</taxon>
        <taxon>Pseudomonadati</taxon>
        <taxon>Pseudomonadota</taxon>
        <taxon>Gammaproteobacteria</taxon>
        <taxon>Pasteurellales</taxon>
        <taxon>Psittacicellaceae</taxon>
        <taxon>Psittacicella</taxon>
    </lineage>
</organism>
<dbReference type="PANTHER" id="PTHR30143">
    <property type="entry name" value="ACID HYDRATASE"/>
    <property type="match status" value="1"/>
</dbReference>
<protein>
    <submittedName>
        <fullName evidence="1">2-keto-4-pentenoate hydratase</fullName>
    </submittedName>
</protein>